<dbReference type="KEGG" id="nmk:CHR53_26190"/>
<dbReference type="PANTHER" id="PTHR47197">
    <property type="entry name" value="PROTEIN NIRF"/>
    <property type="match status" value="1"/>
</dbReference>
<dbReference type="InterPro" id="IPR011048">
    <property type="entry name" value="Haem_d1_sf"/>
</dbReference>
<feature type="signal peptide" evidence="1">
    <location>
        <begin position="1"/>
        <end position="26"/>
    </location>
</feature>
<dbReference type="RefSeq" id="WP_127489175.1">
    <property type="nucleotide sequence ID" value="NZ_CP022572.1"/>
</dbReference>
<accession>A0A3Q9QYH3</accession>
<name>A0A3Q9QYH3_9BACI</name>
<dbReference type="InterPro" id="IPR015943">
    <property type="entry name" value="WD40/YVTN_repeat-like_dom_sf"/>
</dbReference>
<feature type="chain" id="PRO_5018544784" evidence="1">
    <location>
        <begin position="27"/>
        <end position="455"/>
    </location>
</feature>
<evidence type="ECO:0000313" key="3">
    <source>
        <dbReference type="Proteomes" id="UP000282892"/>
    </source>
</evidence>
<protein>
    <submittedName>
        <fullName evidence="2">Uncharacterized protein</fullName>
    </submittedName>
</protein>
<dbReference type="InterPro" id="IPR051200">
    <property type="entry name" value="Host-pathogen_enzymatic-act"/>
</dbReference>
<dbReference type="PANTHER" id="PTHR47197:SF3">
    <property type="entry name" value="DIHYDRO-HEME D1 DEHYDROGENASE"/>
    <property type="match status" value="1"/>
</dbReference>
<reference evidence="2 3" key="1">
    <citation type="submission" date="2017-07" db="EMBL/GenBank/DDBJ databases">
        <title>The complete genome sequence of Bacillus mesonae strain H20-5, an efficient strain improving plant abiotic stress resistance.</title>
        <authorList>
            <person name="Kim S.Y."/>
            <person name="Song H."/>
            <person name="Sang M.K."/>
            <person name="Weon H.-Y."/>
            <person name="Song J."/>
        </authorList>
    </citation>
    <scope>NUCLEOTIDE SEQUENCE [LARGE SCALE GENOMIC DNA]</scope>
    <source>
        <strain evidence="2 3">H20-5</strain>
    </source>
</reference>
<dbReference type="Gene3D" id="2.130.10.10">
    <property type="entry name" value="YVTN repeat-like/Quinoprotein amine dehydrogenase"/>
    <property type="match status" value="2"/>
</dbReference>
<dbReference type="STRING" id="1193713.GCA_001636315_02158"/>
<dbReference type="Pfam" id="PF03640">
    <property type="entry name" value="Lipoprotein_15"/>
    <property type="match status" value="2"/>
</dbReference>
<keyword evidence="3" id="KW-1185">Reference proteome</keyword>
<dbReference type="AlphaFoldDB" id="A0A3Q9QYH3"/>
<dbReference type="InterPro" id="IPR019405">
    <property type="entry name" value="Lactonase_7-beta_prop"/>
</dbReference>
<dbReference type="InterPro" id="IPR011964">
    <property type="entry name" value="YVTN_b-propeller_repeat"/>
</dbReference>
<dbReference type="EMBL" id="CP022572">
    <property type="protein sequence ID" value="AZU64440.1"/>
    <property type="molecule type" value="Genomic_DNA"/>
</dbReference>
<proteinExistence type="predicted"/>
<dbReference type="NCBIfam" id="TIGR02276">
    <property type="entry name" value="beta_rpt_yvtn"/>
    <property type="match status" value="1"/>
</dbReference>
<evidence type="ECO:0000256" key="1">
    <source>
        <dbReference type="SAM" id="SignalP"/>
    </source>
</evidence>
<gene>
    <name evidence="2" type="ORF">CHR53_26190</name>
</gene>
<dbReference type="OrthoDB" id="9800666at2"/>
<evidence type="ECO:0000313" key="2">
    <source>
        <dbReference type="EMBL" id="AZU64440.1"/>
    </source>
</evidence>
<organism evidence="2 3">
    <name type="scientific">Neobacillus mesonae</name>
    <dbReference type="NCBI Taxonomy" id="1193713"/>
    <lineage>
        <taxon>Bacteria</taxon>
        <taxon>Bacillati</taxon>
        <taxon>Bacillota</taxon>
        <taxon>Bacilli</taxon>
        <taxon>Bacillales</taxon>
        <taxon>Bacillaceae</taxon>
        <taxon>Neobacillus</taxon>
    </lineage>
</organism>
<dbReference type="InterPro" id="IPR005297">
    <property type="entry name" value="Lipoprotein_repeat"/>
</dbReference>
<dbReference type="SUPFAM" id="SSF51004">
    <property type="entry name" value="C-terminal (heme d1) domain of cytochrome cd1-nitrite reductase"/>
    <property type="match status" value="1"/>
</dbReference>
<dbReference type="Pfam" id="PF10282">
    <property type="entry name" value="Lactonase"/>
    <property type="match status" value="1"/>
</dbReference>
<sequence length="455" mass="49847">MNKRRFRSVIFAAFLLLIILPAAVFAAGNEKKGNEAETGFDSYITNNALAISPDEKTAIVSDSRESSLLVYDLVKGKMRKTINGFVTPRNIVFIDNGTQFVVSDSTLGTLLFFNTKTLKLEEEIVVGPGAFGTAVSPDQRTMYVNNQAHSTVTVVNLEKRKPVEVITGFAQPRQGITVSKDGKSVFVTNFEGDKVSVIDAATNDIVREITGFSKIRAISVSADGSKLYAANSGRNSISVVDLSKGEIIDEIAVGQEPYGAALSPDGKWLFASNKADNTLNVITASDNQVIGTIKGFLEPRQAIVFSSDSARAYVLNRDLSISLVDVKSQTIIDTIHDGSPNKLQVLHSEEAGKYLADQNGMTLYYFKKDTPGVSNCSGDCLKIWPPFYADSIKAPAGFHKSDFKTIIRQDGQKQTTYKGYPLYYFVNDLQPGDIKGQGVKDVWFVVNKHFLQERE</sequence>
<dbReference type="Proteomes" id="UP000282892">
    <property type="component" value="Chromosome"/>
</dbReference>
<keyword evidence="1" id="KW-0732">Signal</keyword>